<feature type="compositionally biased region" description="Basic and acidic residues" evidence="1">
    <location>
        <begin position="83"/>
        <end position="92"/>
    </location>
</feature>
<evidence type="ECO:0000313" key="3">
    <source>
        <dbReference type="Proteomes" id="UP001165083"/>
    </source>
</evidence>
<accession>A0A9W6T9W7</accession>
<dbReference type="OrthoDB" id="1517790at2759"/>
<sequence length="139" mass="15464">MSKAARSFVPGNQRDDKKGKKKQSATIAGAPPQALSGTVKMLCREVAAIKRDQQVRCLSHDALYVPLTFIVVTQSQKQAHEAAEKEQQELKRTQQQALCGTSGTRRSCSNNKADEIPGLSDWEVTTLKKYFQSEEVKNR</sequence>
<protein>
    <submittedName>
        <fullName evidence="2">Unnamed protein product</fullName>
    </submittedName>
</protein>
<comment type="caution">
    <text evidence="2">The sequence shown here is derived from an EMBL/GenBank/DDBJ whole genome shotgun (WGS) entry which is preliminary data.</text>
</comment>
<dbReference type="EMBL" id="BSXW01000026">
    <property type="protein sequence ID" value="GMF10016.1"/>
    <property type="molecule type" value="Genomic_DNA"/>
</dbReference>
<dbReference type="AlphaFoldDB" id="A0A9W6T9W7"/>
<feature type="region of interest" description="Disordered" evidence="1">
    <location>
        <begin position="1"/>
        <end position="32"/>
    </location>
</feature>
<proteinExistence type="predicted"/>
<evidence type="ECO:0000256" key="1">
    <source>
        <dbReference type="SAM" id="MobiDB-lite"/>
    </source>
</evidence>
<reference evidence="2" key="1">
    <citation type="submission" date="2023-04" db="EMBL/GenBank/DDBJ databases">
        <title>Phytophthora lilii NBRC 32176.</title>
        <authorList>
            <person name="Ichikawa N."/>
            <person name="Sato H."/>
            <person name="Tonouchi N."/>
        </authorList>
    </citation>
    <scope>NUCLEOTIDE SEQUENCE</scope>
    <source>
        <strain evidence="2">NBRC 32176</strain>
    </source>
</reference>
<gene>
    <name evidence="2" type="ORF">Plil01_000087000</name>
</gene>
<organism evidence="2 3">
    <name type="scientific">Phytophthora lilii</name>
    <dbReference type="NCBI Taxonomy" id="2077276"/>
    <lineage>
        <taxon>Eukaryota</taxon>
        <taxon>Sar</taxon>
        <taxon>Stramenopiles</taxon>
        <taxon>Oomycota</taxon>
        <taxon>Peronosporomycetes</taxon>
        <taxon>Peronosporales</taxon>
        <taxon>Peronosporaceae</taxon>
        <taxon>Phytophthora</taxon>
    </lineage>
</organism>
<feature type="compositionally biased region" description="Polar residues" evidence="1">
    <location>
        <begin position="93"/>
        <end position="111"/>
    </location>
</feature>
<evidence type="ECO:0000313" key="2">
    <source>
        <dbReference type="EMBL" id="GMF10016.1"/>
    </source>
</evidence>
<dbReference type="Proteomes" id="UP001165083">
    <property type="component" value="Unassembled WGS sequence"/>
</dbReference>
<keyword evidence="3" id="KW-1185">Reference proteome</keyword>
<feature type="region of interest" description="Disordered" evidence="1">
    <location>
        <begin position="83"/>
        <end position="115"/>
    </location>
</feature>
<name>A0A9W6T9W7_9STRA</name>